<evidence type="ECO:0000313" key="1">
    <source>
        <dbReference type="EMBL" id="EKX55399.1"/>
    </source>
</evidence>
<evidence type="ECO:0000313" key="2">
    <source>
        <dbReference type="EnsemblProtists" id="EKX55399"/>
    </source>
</evidence>
<keyword evidence="3" id="KW-1185">Reference proteome</keyword>
<dbReference type="EnsemblProtists" id="EKX55399">
    <property type="protein sequence ID" value="EKX55399"/>
    <property type="gene ID" value="GUITHDRAFT_131605"/>
</dbReference>
<dbReference type="RefSeq" id="XP_005842379.1">
    <property type="nucleotide sequence ID" value="XM_005842322.1"/>
</dbReference>
<reference evidence="1 3" key="1">
    <citation type="journal article" date="2012" name="Nature">
        <title>Algal genomes reveal evolutionary mosaicism and the fate of nucleomorphs.</title>
        <authorList>
            <consortium name="DOE Joint Genome Institute"/>
            <person name="Curtis B.A."/>
            <person name="Tanifuji G."/>
            <person name="Burki F."/>
            <person name="Gruber A."/>
            <person name="Irimia M."/>
            <person name="Maruyama S."/>
            <person name="Arias M.C."/>
            <person name="Ball S.G."/>
            <person name="Gile G.H."/>
            <person name="Hirakawa Y."/>
            <person name="Hopkins J.F."/>
            <person name="Kuo A."/>
            <person name="Rensing S.A."/>
            <person name="Schmutz J."/>
            <person name="Symeonidi A."/>
            <person name="Elias M."/>
            <person name="Eveleigh R.J."/>
            <person name="Herman E.K."/>
            <person name="Klute M.J."/>
            <person name="Nakayama T."/>
            <person name="Obornik M."/>
            <person name="Reyes-Prieto A."/>
            <person name="Armbrust E.V."/>
            <person name="Aves S.J."/>
            <person name="Beiko R.G."/>
            <person name="Coutinho P."/>
            <person name="Dacks J.B."/>
            <person name="Durnford D.G."/>
            <person name="Fast N.M."/>
            <person name="Green B.R."/>
            <person name="Grisdale C.J."/>
            <person name="Hempel F."/>
            <person name="Henrissat B."/>
            <person name="Hoppner M.P."/>
            <person name="Ishida K."/>
            <person name="Kim E."/>
            <person name="Koreny L."/>
            <person name="Kroth P.G."/>
            <person name="Liu Y."/>
            <person name="Malik S.B."/>
            <person name="Maier U.G."/>
            <person name="McRose D."/>
            <person name="Mock T."/>
            <person name="Neilson J.A."/>
            <person name="Onodera N.T."/>
            <person name="Poole A.M."/>
            <person name="Pritham E.J."/>
            <person name="Richards T.A."/>
            <person name="Rocap G."/>
            <person name="Roy S.W."/>
            <person name="Sarai C."/>
            <person name="Schaack S."/>
            <person name="Shirato S."/>
            <person name="Slamovits C.H."/>
            <person name="Spencer D.F."/>
            <person name="Suzuki S."/>
            <person name="Worden A.Z."/>
            <person name="Zauner S."/>
            <person name="Barry K."/>
            <person name="Bell C."/>
            <person name="Bharti A.K."/>
            <person name="Crow J.A."/>
            <person name="Grimwood J."/>
            <person name="Kramer R."/>
            <person name="Lindquist E."/>
            <person name="Lucas S."/>
            <person name="Salamov A."/>
            <person name="McFadden G.I."/>
            <person name="Lane C.E."/>
            <person name="Keeling P.J."/>
            <person name="Gray M.W."/>
            <person name="Grigoriev I.V."/>
            <person name="Archibald J.M."/>
        </authorList>
    </citation>
    <scope>NUCLEOTIDE SEQUENCE</scope>
    <source>
        <strain evidence="1 3">CCMP2712</strain>
    </source>
</reference>
<dbReference type="Proteomes" id="UP000011087">
    <property type="component" value="Unassembled WGS sequence"/>
</dbReference>
<evidence type="ECO:0000313" key="3">
    <source>
        <dbReference type="Proteomes" id="UP000011087"/>
    </source>
</evidence>
<name>L1K477_GUITC</name>
<dbReference type="EMBL" id="JH992965">
    <property type="protein sequence ID" value="EKX55399.1"/>
    <property type="molecule type" value="Genomic_DNA"/>
</dbReference>
<dbReference type="PaxDb" id="55529-EKX55399"/>
<gene>
    <name evidence="1" type="ORF">GUITHDRAFT_131605</name>
</gene>
<organism evidence="1">
    <name type="scientific">Guillardia theta (strain CCMP2712)</name>
    <name type="common">Cryptophyte</name>
    <dbReference type="NCBI Taxonomy" id="905079"/>
    <lineage>
        <taxon>Eukaryota</taxon>
        <taxon>Cryptophyceae</taxon>
        <taxon>Pyrenomonadales</taxon>
        <taxon>Geminigeraceae</taxon>
        <taxon>Guillardia</taxon>
    </lineage>
</organism>
<accession>L1K477</accession>
<dbReference type="AlphaFoldDB" id="L1K477"/>
<sequence length="392" mass="44224">MVEALRAVLCARILDELCFAGALRHPRACPDRARACAITGGVQRRPSRWQALGMLQHGGRTRRVRATLWRCQQEGSSADNSKDTGYDELDELVKKEKQSLDIEERNQRPRNCVLAILRAKSISPVPGLPSVDNGDVADQKYVFEYLLESRESVGEEWNMGMMFYLPEVQVMENESVDEAIGRLLREFGLEKGQAAIYPNLFQIPEYEVVQERSPLILPDNEVHMTTKILEFLRAEAFIVVDYKTENDCWPIVCTTSHELRWVDTKDILEGWLAATGGKPTLNSDNLDSAFLLKGSSQPLLSGSGCELRADGSRVHEDVVAVLARVEVGPLADLKVLVSCEQGLRERWPTRVLENFREISGTTEENKEEKTKKENHKEIVLIIAKSGRTYIKK</sequence>
<dbReference type="GeneID" id="17312111"/>
<proteinExistence type="predicted"/>
<protein>
    <submittedName>
        <fullName evidence="1 2">Uncharacterized protein</fullName>
    </submittedName>
</protein>
<reference evidence="3" key="2">
    <citation type="submission" date="2012-11" db="EMBL/GenBank/DDBJ databases">
        <authorList>
            <person name="Kuo A."/>
            <person name="Curtis B.A."/>
            <person name="Tanifuji G."/>
            <person name="Burki F."/>
            <person name="Gruber A."/>
            <person name="Irimia M."/>
            <person name="Maruyama S."/>
            <person name="Arias M.C."/>
            <person name="Ball S.G."/>
            <person name="Gile G.H."/>
            <person name="Hirakawa Y."/>
            <person name="Hopkins J.F."/>
            <person name="Rensing S.A."/>
            <person name="Schmutz J."/>
            <person name="Symeonidi A."/>
            <person name="Elias M."/>
            <person name="Eveleigh R.J."/>
            <person name="Herman E.K."/>
            <person name="Klute M.J."/>
            <person name="Nakayama T."/>
            <person name="Obornik M."/>
            <person name="Reyes-Prieto A."/>
            <person name="Armbrust E.V."/>
            <person name="Aves S.J."/>
            <person name="Beiko R.G."/>
            <person name="Coutinho P."/>
            <person name="Dacks J.B."/>
            <person name="Durnford D.G."/>
            <person name="Fast N.M."/>
            <person name="Green B.R."/>
            <person name="Grisdale C."/>
            <person name="Hempe F."/>
            <person name="Henrissat B."/>
            <person name="Hoppner M.P."/>
            <person name="Ishida K.-I."/>
            <person name="Kim E."/>
            <person name="Koreny L."/>
            <person name="Kroth P.G."/>
            <person name="Liu Y."/>
            <person name="Malik S.-B."/>
            <person name="Maier U.G."/>
            <person name="McRose D."/>
            <person name="Mock T."/>
            <person name="Neilson J.A."/>
            <person name="Onodera N.T."/>
            <person name="Poole A.M."/>
            <person name="Pritham E.J."/>
            <person name="Richards T.A."/>
            <person name="Rocap G."/>
            <person name="Roy S.W."/>
            <person name="Sarai C."/>
            <person name="Schaack S."/>
            <person name="Shirato S."/>
            <person name="Slamovits C.H."/>
            <person name="Spencer D.F."/>
            <person name="Suzuki S."/>
            <person name="Worden A.Z."/>
            <person name="Zauner S."/>
            <person name="Barry K."/>
            <person name="Bell C."/>
            <person name="Bharti A.K."/>
            <person name="Crow J.A."/>
            <person name="Grimwood J."/>
            <person name="Kramer R."/>
            <person name="Lindquist E."/>
            <person name="Lucas S."/>
            <person name="Salamov A."/>
            <person name="McFadden G.I."/>
            <person name="Lane C.E."/>
            <person name="Keeling P.J."/>
            <person name="Gray M.W."/>
            <person name="Grigoriev I.V."/>
            <person name="Archibald J.M."/>
        </authorList>
    </citation>
    <scope>NUCLEOTIDE SEQUENCE</scope>
    <source>
        <strain evidence="3">CCMP2712</strain>
    </source>
</reference>
<dbReference type="HOGENOM" id="CLU_704838_0_0_1"/>
<dbReference type="KEGG" id="gtt:GUITHDRAFT_131605"/>
<reference evidence="2" key="3">
    <citation type="submission" date="2016-03" db="UniProtKB">
        <authorList>
            <consortium name="EnsemblProtists"/>
        </authorList>
    </citation>
    <scope>IDENTIFICATION</scope>
</reference>